<dbReference type="EMBL" id="VCIW01000024">
    <property type="protein sequence ID" value="TLS49121.1"/>
    <property type="molecule type" value="Genomic_DNA"/>
</dbReference>
<keyword evidence="6" id="KW-1185">Reference proteome</keyword>
<dbReference type="Pfam" id="PF13378">
    <property type="entry name" value="MR_MLE_C"/>
    <property type="match status" value="1"/>
</dbReference>
<evidence type="ECO:0000256" key="1">
    <source>
        <dbReference type="ARBA" id="ARBA00001946"/>
    </source>
</evidence>
<dbReference type="InterPro" id="IPR013342">
    <property type="entry name" value="Mandelate_racemase_C"/>
</dbReference>
<dbReference type="InterPro" id="IPR029065">
    <property type="entry name" value="Enolase_C-like"/>
</dbReference>
<dbReference type="SFLD" id="SFLDG00179">
    <property type="entry name" value="mandelate_racemase"/>
    <property type="match status" value="1"/>
</dbReference>
<dbReference type="InterPro" id="IPR018110">
    <property type="entry name" value="Mandel_Rmase/mucon_lact_enz_CS"/>
</dbReference>
<dbReference type="GO" id="GO:0016052">
    <property type="term" value="P:carbohydrate catabolic process"/>
    <property type="evidence" value="ECO:0007669"/>
    <property type="project" value="TreeGrafter"/>
</dbReference>
<dbReference type="AlphaFoldDB" id="A0A5R9G031"/>
<dbReference type="SUPFAM" id="SSF54826">
    <property type="entry name" value="Enolase N-terminal domain-like"/>
    <property type="match status" value="1"/>
</dbReference>
<dbReference type="InterPro" id="IPR029017">
    <property type="entry name" value="Enolase-like_N"/>
</dbReference>
<comment type="cofactor">
    <cofactor evidence="1">
        <name>Mg(2+)</name>
        <dbReference type="ChEBI" id="CHEBI:18420"/>
    </cofactor>
</comment>
<dbReference type="GO" id="GO:0016836">
    <property type="term" value="F:hydro-lyase activity"/>
    <property type="evidence" value="ECO:0007669"/>
    <property type="project" value="TreeGrafter"/>
</dbReference>
<sequence length="415" mass="45564">MMHHFKRNCDATLPEEGAVLKIMSIEAIVVKVDRKLQSFSGTAGTPGTFVSSAVDSDYGWTKEYSSLYSKKIESLLVKITTDAGIAGWGEAQVPVGPEAPEALVRQVLSPLLLNEDPLQTEVLWYRMYNSLRGRGHRDSFMMDAIAAVDTALWDIAGKYYDQPVYKLLGGSFRDAIPLYQSGLSGNSIEEKVASAQDAVQQGYRAIKIYIGKGIQADVAVMRAVREGVGDEITLLADALWMYSVHDAIRLGVELEKLGVALLEAPTVMEDVPGHVDLTRSLSLAVAQGETERTRYQFLPYLKERALDVIQPDIGRTGISEGKRILTLAETFNIPAALHMAIGQCVYVAASAHVATAVPNLLWLEMNPAMFEMANRFQRKPWTVTNGTLKVPELPGLGVDIDEASIRRYNDSGMRA</sequence>
<dbReference type="PROSITE" id="PS00908">
    <property type="entry name" value="MR_MLE_1"/>
    <property type="match status" value="1"/>
</dbReference>
<dbReference type="GO" id="GO:0009063">
    <property type="term" value="P:amino acid catabolic process"/>
    <property type="evidence" value="ECO:0007669"/>
    <property type="project" value="InterPro"/>
</dbReference>
<dbReference type="GO" id="GO:0000287">
    <property type="term" value="F:magnesium ion binding"/>
    <property type="evidence" value="ECO:0007669"/>
    <property type="project" value="TreeGrafter"/>
</dbReference>
<dbReference type="SUPFAM" id="SSF51604">
    <property type="entry name" value="Enolase C-terminal domain-like"/>
    <property type="match status" value="1"/>
</dbReference>
<evidence type="ECO:0000256" key="3">
    <source>
        <dbReference type="ARBA" id="ARBA00022842"/>
    </source>
</evidence>
<dbReference type="InterPro" id="IPR036849">
    <property type="entry name" value="Enolase-like_C_sf"/>
</dbReference>
<evidence type="ECO:0000313" key="5">
    <source>
        <dbReference type="EMBL" id="TLS49121.1"/>
    </source>
</evidence>
<dbReference type="SMART" id="SM00922">
    <property type="entry name" value="MR_MLE"/>
    <property type="match status" value="1"/>
</dbReference>
<dbReference type="InterPro" id="IPR013341">
    <property type="entry name" value="Mandelate_racemase_N_dom"/>
</dbReference>
<name>A0A5R9G031_9BACL</name>
<dbReference type="InterPro" id="IPR046945">
    <property type="entry name" value="RHMD-like"/>
</dbReference>
<keyword evidence="3" id="KW-0460">Magnesium</keyword>
<evidence type="ECO:0000313" key="6">
    <source>
        <dbReference type="Proteomes" id="UP000309676"/>
    </source>
</evidence>
<evidence type="ECO:0000259" key="4">
    <source>
        <dbReference type="SMART" id="SM00922"/>
    </source>
</evidence>
<keyword evidence="2" id="KW-0479">Metal-binding</keyword>
<feature type="domain" description="Mandelate racemase/muconate lactonizing enzyme C-terminal" evidence="4">
    <location>
        <begin position="189"/>
        <end position="284"/>
    </location>
</feature>
<dbReference type="SFLD" id="SFLDS00001">
    <property type="entry name" value="Enolase"/>
    <property type="match status" value="1"/>
</dbReference>
<dbReference type="Pfam" id="PF02746">
    <property type="entry name" value="MR_MLE_N"/>
    <property type="match status" value="1"/>
</dbReference>
<accession>A0A5R9G031</accession>
<dbReference type="PANTHER" id="PTHR13794:SF58">
    <property type="entry name" value="MITOCHONDRIAL ENOLASE SUPERFAMILY MEMBER 1"/>
    <property type="match status" value="1"/>
</dbReference>
<protein>
    <submittedName>
        <fullName evidence="5">Mandelate racemase/muconate lactonizing enzyme family protein</fullName>
    </submittedName>
</protein>
<dbReference type="Proteomes" id="UP000309676">
    <property type="component" value="Unassembled WGS sequence"/>
</dbReference>
<dbReference type="PANTHER" id="PTHR13794">
    <property type="entry name" value="ENOLASE SUPERFAMILY, MANDELATE RACEMASE"/>
    <property type="match status" value="1"/>
</dbReference>
<dbReference type="Gene3D" id="3.30.390.10">
    <property type="entry name" value="Enolase-like, N-terminal domain"/>
    <property type="match status" value="1"/>
</dbReference>
<organism evidence="5 6">
    <name type="scientific">Paenibacillus antri</name>
    <dbReference type="NCBI Taxonomy" id="2582848"/>
    <lineage>
        <taxon>Bacteria</taxon>
        <taxon>Bacillati</taxon>
        <taxon>Bacillota</taxon>
        <taxon>Bacilli</taxon>
        <taxon>Bacillales</taxon>
        <taxon>Paenibacillaceae</taxon>
        <taxon>Paenibacillus</taxon>
    </lineage>
</organism>
<reference evidence="5 6" key="1">
    <citation type="submission" date="2019-05" db="EMBL/GenBank/DDBJ databases">
        <authorList>
            <person name="Narsing Rao M.P."/>
            <person name="Li W.J."/>
        </authorList>
    </citation>
    <scope>NUCLEOTIDE SEQUENCE [LARGE SCALE GENOMIC DNA]</scope>
    <source>
        <strain evidence="5 6">SYSU_K30003</strain>
    </source>
</reference>
<gene>
    <name evidence="5" type="ORF">FE782_27150</name>
</gene>
<proteinExistence type="predicted"/>
<dbReference type="CDD" id="cd03316">
    <property type="entry name" value="MR_like"/>
    <property type="match status" value="1"/>
</dbReference>
<dbReference type="Gene3D" id="3.20.20.120">
    <property type="entry name" value="Enolase-like C-terminal domain"/>
    <property type="match status" value="1"/>
</dbReference>
<evidence type="ECO:0000256" key="2">
    <source>
        <dbReference type="ARBA" id="ARBA00022723"/>
    </source>
</evidence>
<comment type="caution">
    <text evidence="5">The sequence shown here is derived from an EMBL/GenBank/DDBJ whole genome shotgun (WGS) entry which is preliminary data.</text>
</comment>